<dbReference type="GO" id="GO:0035091">
    <property type="term" value="F:phosphatidylinositol binding"/>
    <property type="evidence" value="ECO:0007669"/>
    <property type="project" value="InterPro"/>
</dbReference>
<dbReference type="InterPro" id="IPR008942">
    <property type="entry name" value="ENTH_VHS"/>
</dbReference>
<dbReference type="EMBL" id="KQ996477">
    <property type="protein sequence ID" value="KZV44891.1"/>
    <property type="molecule type" value="Genomic_DNA"/>
</dbReference>
<dbReference type="PANTHER" id="PTHR46646:SF1">
    <property type="entry name" value="TOM1-LIKE PROTEIN 1"/>
    <property type="match status" value="1"/>
</dbReference>
<evidence type="ECO:0000313" key="3">
    <source>
        <dbReference type="EMBL" id="KZV44891.1"/>
    </source>
</evidence>
<dbReference type="SUPFAM" id="SSF48464">
    <property type="entry name" value="ENTH/VHS domain"/>
    <property type="match status" value="1"/>
</dbReference>
<dbReference type="InterPro" id="IPR002014">
    <property type="entry name" value="VHS_dom"/>
</dbReference>
<evidence type="ECO:0000313" key="4">
    <source>
        <dbReference type="Proteomes" id="UP000250235"/>
    </source>
</evidence>
<name>A0A2Z7CCV1_9LAMI</name>
<gene>
    <name evidence="3" type="ORF">F511_32801</name>
</gene>
<dbReference type="PROSITE" id="PS50179">
    <property type="entry name" value="VHS"/>
    <property type="match status" value="1"/>
</dbReference>
<organism evidence="3 4">
    <name type="scientific">Dorcoceras hygrometricum</name>
    <dbReference type="NCBI Taxonomy" id="472368"/>
    <lineage>
        <taxon>Eukaryota</taxon>
        <taxon>Viridiplantae</taxon>
        <taxon>Streptophyta</taxon>
        <taxon>Embryophyta</taxon>
        <taxon>Tracheophyta</taxon>
        <taxon>Spermatophyta</taxon>
        <taxon>Magnoliopsida</taxon>
        <taxon>eudicotyledons</taxon>
        <taxon>Gunneridae</taxon>
        <taxon>Pentapetalae</taxon>
        <taxon>asterids</taxon>
        <taxon>lamiids</taxon>
        <taxon>Lamiales</taxon>
        <taxon>Gesneriaceae</taxon>
        <taxon>Didymocarpoideae</taxon>
        <taxon>Trichosporeae</taxon>
        <taxon>Loxocarpinae</taxon>
        <taxon>Dorcoceras</taxon>
    </lineage>
</organism>
<sequence length="121" mass="13610">MIDNLMDKVNALGERLKIGGNDLGLKLSAGMRSLGSKMKEFFQGPNQADKLVEEAKAENLEGPDWATNLELCDMINYDRINSMELIRGIKKRIMLRIARKPSLRLLRNAMGEKSVEEMGTN</sequence>
<comment type="similarity">
    <text evidence="1">Belongs to the TOM1 family.</text>
</comment>
<keyword evidence="4" id="KW-1185">Reference proteome</keyword>
<evidence type="ECO:0000259" key="2">
    <source>
        <dbReference type="PROSITE" id="PS50179"/>
    </source>
</evidence>
<dbReference type="PANTHER" id="PTHR46646">
    <property type="entry name" value="TOM1-LIKE PROTEIN 1"/>
    <property type="match status" value="1"/>
</dbReference>
<dbReference type="GO" id="GO:0043130">
    <property type="term" value="F:ubiquitin binding"/>
    <property type="evidence" value="ECO:0007669"/>
    <property type="project" value="InterPro"/>
</dbReference>
<dbReference type="OrthoDB" id="2018246at2759"/>
<protein>
    <recommendedName>
        <fullName evidence="2">VHS domain-containing protein</fullName>
    </recommendedName>
</protein>
<dbReference type="AlphaFoldDB" id="A0A2Z7CCV1"/>
<proteinExistence type="inferred from homology"/>
<reference evidence="3 4" key="1">
    <citation type="journal article" date="2015" name="Proc. Natl. Acad. Sci. U.S.A.">
        <title>The resurrection genome of Boea hygrometrica: A blueprint for survival of dehydration.</title>
        <authorList>
            <person name="Xiao L."/>
            <person name="Yang G."/>
            <person name="Zhang L."/>
            <person name="Yang X."/>
            <person name="Zhao S."/>
            <person name="Ji Z."/>
            <person name="Zhou Q."/>
            <person name="Hu M."/>
            <person name="Wang Y."/>
            <person name="Chen M."/>
            <person name="Xu Y."/>
            <person name="Jin H."/>
            <person name="Xiao X."/>
            <person name="Hu G."/>
            <person name="Bao F."/>
            <person name="Hu Y."/>
            <person name="Wan P."/>
            <person name="Li L."/>
            <person name="Deng X."/>
            <person name="Kuang T."/>
            <person name="Xiang C."/>
            <person name="Zhu J.K."/>
            <person name="Oliver M.J."/>
            <person name="He Y."/>
        </authorList>
    </citation>
    <scope>NUCLEOTIDE SEQUENCE [LARGE SCALE GENOMIC DNA]</scope>
    <source>
        <strain evidence="4">cv. XS01</strain>
    </source>
</reference>
<dbReference type="GO" id="GO:0043328">
    <property type="term" value="P:protein transport to vacuole involved in ubiquitin-dependent protein catabolic process via the multivesicular body sorting pathway"/>
    <property type="evidence" value="ECO:0007669"/>
    <property type="project" value="InterPro"/>
</dbReference>
<feature type="domain" description="VHS" evidence="2">
    <location>
        <begin position="55"/>
        <end position="121"/>
    </location>
</feature>
<accession>A0A2Z7CCV1</accession>
<dbReference type="Gene3D" id="1.25.40.90">
    <property type="match status" value="1"/>
</dbReference>
<dbReference type="Proteomes" id="UP000250235">
    <property type="component" value="Unassembled WGS sequence"/>
</dbReference>
<dbReference type="InterPro" id="IPR044836">
    <property type="entry name" value="TOL_plant"/>
</dbReference>
<evidence type="ECO:0000256" key="1">
    <source>
        <dbReference type="ARBA" id="ARBA00007708"/>
    </source>
</evidence>